<accession>M0J0C7</accession>
<name>M0J0C7_HALVA</name>
<dbReference type="AlphaFoldDB" id="M0J0C7"/>
<evidence type="ECO:0000256" key="1">
    <source>
        <dbReference type="SAM" id="MobiDB-lite"/>
    </source>
</evidence>
<dbReference type="Proteomes" id="UP000011534">
    <property type="component" value="Unassembled WGS sequence"/>
</dbReference>
<organism evidence="2 3">
    <name type="scientific">Haloarcula vallismortis ATCC 29715</name>
    <dbReference type="NCBI Taxonomy" id="662477"/>
    <lineage>
        <taxon>Archaea</taxon>
        <taxon>Methanobacteriati</taxon>
        <taxon>Methanobacteriota</taxon>
        <taxon>Stenosarchaea group</taxon>
        <taxon>Halobacteria</taxon>
        <taxon>Halobacteriales</taxon>
        <taxon>Haloarculaceae</taxon>
        <taxon>Haloarcula</taxon>
    </lineage>
</organism>
<protein>
    <submittedName>
        <fullName evidence="2">Uncharacterized protein</fullName>
    </submittedName>
</protein>
<gene>
    <name evidence="2" type="ORF">C437_15351</name>
</gene>
<comment type="caution">
    <text evidence="2">The sequence shown here is derived from an EMBL/GenBank/DDBJ whole genome shotgun (WGS) entry which is preliminary data.</text>
</comment>
<feature type="region of interest" description="Disordered" evidence="1">
    <location>
        <begin position="92"/>
        <end position="114"/>
    </location>
</feature>
<dbReference type="PATRIC" id="fig|662477.6.peg.2992"/>
<reference evidence="2 3" key="1">
    <citation type="journal article" date="2014" name="PLoS Genet.">
        <title>Phylogenetically driven sequencing of extremely halophilic archaea reveals strategies for static and dynamic osmo-response.</title>
        <authorList>
            <person name="Becker E.A."/>
            <person name="Seitzer P.M."/>
            <person name="Tritt A."/>
            <person name="Larsen D."/>
            <person name="Krusor M."/>
            <person name="Yao A.I."/>
            <person name="Wu D."/>
            <person name="Madern D."/>
            <person name="Eisen J.A."/>
            <person name="Darling A.E."/>
            <person name="Facciotti M.T."/>
        </authorList>
    </citation>
    <scope>NUCLEOTIDE SEQUENCE [LARGE SCALE GENOMIC DNA]</scope>
    <source>
        <strain evidence="2 3">ATCC 29715</strain>
    </source>
</reference>
<dbReference type="EMBL" id="AOLQ01000065">
    <property type="protein sequence ID" value="EMA01808.1"/>
    <property type="molecule type" value="Genomic_DNA"/>
</dbReference>
<dbReference type="RefSeq" id="WP_004517844.1">
    <property type="nucleotide sequence ID" value="NZ_AOLQ01000065.1"/>
</dbReference>
<dbReference type="OrthoDB" id="383075at2157"/>
<keyword evidence="3" id="KW-1185">Reference proteome</keyword>
<evidence type="ECO:0000313" key="3">
    <source>
        <dbReference type="Proteomes" id="UP000011534"/>
    </source>
</evidence>
<sequence length="114" mass="12860">MMYLPTRDSAHSVDRTLSDVIFQSLRDGRTVELVNGDSALMIEIDGISVAPIAAESFDYPLHSYDFNEDAYDLVTECLDRKRKRRFERRKKKLATENHASIEGSDSGKGTEDSS</sequence>
<evidence type="ECO:0000313" key="2">
    <source>
        <dbReference type="EMBL" id="EMA01808.1"/>
    </source>
</evidence>
<proteinExistence type="predicted"/>